<proteinExistence type="predicted"/>
<protein>
    <submittedName>
        <fullName evidence="1">Uncharacterized protein</fullName>
    </submittedName>
</protein>
<accession>A0ABW6NU27</accession>
<dbReference type="EMBL" id="JBIALX010000033">
    <property type="protein sequence ID" value="MFF0458621.1"/>
    <property type="molecule type" value="Genomic_DNA"/>
</dbReference>
<dbReference type="Proteomes" id="UP001601521">
    <property type="component" value="Unassembled WGS sequence"/>
</dbReference>
<gene>
    <name evidence="1" type="ORF">ACFYTH_35195</name>
</gene>
<dbReference type="RefSeq" id="WP_387256261.1">
    <property type="nucleotide sequence ID" value="NZ_JBIALX010000033.1"/>
</dbReference>
<keyword evidence="2" id="KW-1185">Reference proteome</keyword>
<feature type="non-terminal residue" evidence="1">
    <location>
        <position position="577"/>
    </location>
</feature>
<reference evidence="1 2" key="1">
    <citation type="submission" date="2024-10" db="EMBL/GenBank/DDBJ databases">
        <title>The Natural Products Discovery Center: Release of the First 8490 Sequenced Strains for Exploring Actinobacteria Biosynthetic Diversity.</title>
        <authorList>
            <person name="Kalkreuter E."/>
            <person name="Kautsar S.A."/>
            <person name="Yang D."/>
            <person name="Bader C.D."/>
            <person name="Teijaro C.N."/>
            <person name="Fluegel L."/>
            <person name="Davis C.M."/>
            <person name="Simpson J.R."/>
            <person name="Lauterbach L."/>
            <person name="Steele A.D."/>
            <person name="Gui C."/>
            <person name="Meng S."/>
            <person name="Li G."/>
            <person name="Viehrig K."/>
            <person name="Ye F."/>
            <person name="Su P."/>
            <person name="Kiefer A.F."/>
            <person name="Nichols A."/>
            <person name="Cepeda A.J."/>
            <person name="Yan W."/>
            <person name="Fan B."/>
            <person name="Jiang Y."/>
            <person name="Adhikari A."/>
            <person name="Zheng C.-J."/>
            <person name="Schuster L."/>
            <person name="Cowan T.M."/>
            <person name="Smanski M.J."/>
            <person name="Chevrette M.G."/>
            <person name="De Carvalho L.P.S."/>
            <person name="Shen B."/>
        </authorList>
    </citation>
    <scope>NUCLEOTIDE SEQUENCE [LARGE SCALE GENOMIC DNA]</scope>
    <source>
        <strain evidence="1 2">NPDC004550</strain>
    </source>
</reference>
<evidence type="ECO:0000313" key="1">
    <source>
        <dbReference type="EMBL" id="MFF0458621.1"/>
    </source>
</evidence>
<name>A0ABW6NU27_9NOCA</name>
<evidence type="ECO:0000313" key="2">
    <source>
        <dbReference type="Proteomes" id="UP001601521"/>
    </source>
</evidence>
<organism evidence="1 2">
    <name type="scientific">Nocardia africana</name>
    <dbReference type="NCBI Taxonomy" id="134964"/>
    <lineage>
        <taxon>Bacteria</taxon>
        <taxon>Bacillati</taxon>
        <taxon>Actinomycetota</taxon>
        <taxon>Actinomycetes</taxon>
        <taxon>Mycobacteriales</taxon>
        <taxon>Nocardiaceae</taxon>
        <taxon>Nocardia</taxon>
    </lineage>
</organism>
<sequence>MHDNSHPNDPTPPLQLDALHPYLSVVVLQCTSENAALAFDRLSDFLGAQPRPRAGRAVEMSARIRWHSDETLDTDPASVLVHGAEVSELFGVVWRVTASPSWIAEEAGFRDIAHSLVLALRQQDLVAVYADDGTARRLQRWLNTPPLPDWRRIPAQVLETALLHGEIKGLWLQGTHRRRSTKPDTKNISGVKLQDALDPAHDSSFALRSARAELDRSPERLAFKGKVGTTLANSSVWSSEPTIDFAHYIAAVMELLSLIRAAMNTKPTTAGLLPVLARQERNLPDVKGAYAVAVLTPDDLFSFPTTDDELGHDAELLQDAIHEIEGDPESSRFVLDVGVGGATGGRLGVTPTLVNDRYILDIGLRGVPTDLNRVEPVRQALGQGELLTVYYRSGHAFANNTFYSAPITTARFSNWDFLPFTGYRIDREKPEASGTQAIHDAIAKPGDTSLFAWVVDHYQQGWLICDDGSGEVADFIHIANDGTLTLIHVKAAKNPSPQREIAVVPYEVVISQAVKNTVYADPQALATSLTSPRITTPACWTDGTRVESPRVWCSPSFLGRMGRSCLRSTTKRPRPRL</sequence>
<comment type="caution">
    <text evidence="1">The sequence shown here is derived from an EMBL/GenBank/DDBJ whole genome shotgun (WGS) entry which is preliminary data.</text>
</comment>